<dbReference type="RefSeq" id="WP_201836175.1">
    <property type="nucleotide sequence ID" value="NZ_JAERRK010000007.1"/>
</dbReference>
<evidence type="ECO:0000313" key="4">
    <source>
        <dbReference type="Proteomes" id="UP000661858"/>
    </source>
</evidence>
<accession>A0A937EK25</accession>
<dbReference type="PROSITE" id="PS51257">
    <property type="entry name" value="PROKAR_LIPOPROTEIN"/>
    <property type="match status" value="1"/>
</dbReference>
<sequence>MRHTARATTLIAVCCLGLTACTASDDRSTPEPSQRAQLRLRQSAGTAGAGGKGTMRITPDTVVYVRRAGNGTPEHDLYAVVAFTSENRSEFPVTATTRKGGFRWKASNGHTVGAGNSISAARIAPTGFSDGGPTVSAGTFRRNTVAFDITTAEKGGTLIYLDGNGDSCRWTIPPTNSGSTVSALRIALT</sequence>
<evidence type="ECO:0008006" key="5">
    <source>
        <dbReference type="Google" id="ProtNLM"/>
    </source>
</evidence>
<dbReference type="AlphaFoldDB" id="A0A937EK25"/>
<name>A0A937EK25_9ACTN</name>
<evidence type="ECO:0000256" key="2">
    <source>
        <dbReference type="SAM" id="SignalP"/>
    </source>
</evidence>
<reference evidence="3" key="1">
    <citation type="submission" date="2021-01" db="EMBL/GenBank/DDBJ databases">
        <title>WGS of actinomycetes isolated from Thailand.</title>
        <authorList>
            <person name="Thawai C."/>
        </authorList>
    </citation>
    <scope>NUCLEOTIDE SEQUENCE</scope>
    <source>
        <strain evidence="3">RCU-197</strain>
    </source>
</reference>
<feature type="region of interest" description="Disordered" evidence="1">
    <location>
        <begin position="24"/>
        <end position="54"/>
    </location>
</feature>
<keyword evidence="2" id="KW-0732">Signal</keyword>
<dbReference type="EMBL" id="JAERRK010000007">
    <property type="protein sequence ID" value="MBL1083510.1"/>
    <property type="molecule type" value="Genomic_DNA"/>
</dbReference>
<feature type="signal peptide" evidence="2">
    <location>
        <begin position="1"/>
        <end position="25"/>
    </location>
</feature>
<dbReference type="Proteomes" id="UP000661858">
    <property type="component" value="Unassembled WGS sequence"/>
</dbReference>
<organism evidence="3 4">
    <name type="scientific">Streptomyces actinomycinicus</name>
    <dbReference type="NCBI Taxonomy" id="1695166"/>
    <lineage>
        <taxon>Bacteria</taxon>
        <taxon>Bacillati</taxon>
        <taxon>Actinomycetota</taxon>
        <taxon>Actinomycetes</taxon>
        <taxon>Kitasatosporales</taxon>
        <taxon>Streptomycetaceae</taxon>
        <taxon>Streptomyces</taxon>
    </lineage>
</organism>
<evidence type="ECO:0000313" key="3">
    <source>
        <dbReference type="EMBL" id="MBL1083510.1"/>
    </source>
</evidence>
<protein>
    <recommendedName>
        <fullName evidence="5">Lipoprotein</fullName>
    </recommendedName>
</protein>
<proteinExistence type="predicted"/>
<gene>
    <name evidence="3" type="ORF">JK359_16270</name>
</gene>
<feature type="chain" id="PRO_5037841337" description="Lipoprotein" evidence="2">
    <location>
        <begin position="26"/>
        <end position="189"/>
    </location>
</feature>
<evidence type="ECO:0000256" key="1">
    <source>
        <dbReference type="SAM" id="MobiDB-lite"/>
    </source>
</evidence>
<keyword evidence="4" id="KW-1185">Reference proteome</keyword>
<comment type="caution">
    <text evidence="3">The sequence shown here is derived from an EMBL/GenBank/DDBJ whole genome shotgun (WGS) entry which is preliminary data.</text>
</comment>